<dbReference type="Proteomes" id="UP000306038">
    <property type="component" value="Unassembled WGS sequence"/>
</dbReference>
<protein>
    <submittedName>
        <fullName evidence="1">Uncharacterized protein</fullName>
    </submittedName>
</protein>
<dbReference type="EMBL" id="SDLV01000010">
    <property type="protein sequence ID" value="THV62300.1"/>
    <property type="molecule type" value="Genomic_DNA"/>
</dbReference>
<name>A0ABY2R9K8_9FLAO</name>
<accession>A0ABY2R9K8</accession>
<gene>
    <name evidence="1" type="ORF">EK417_05200</name>
</gene>
<organism evidence="1 2">
    <name type="scientific">Chryseobacterium candidae</name>
    <dbReference type="NCBI Taxonomy" id="1978493"/>
    <lineage>
        <taxon>Bacteria</taxon>
        <taxon>Pseudomonadati</taxon>
        <taxon>Bacteroidota</taxon>
        <taxon>Flavobacteriia</taxon>
        <taxon>Flavobacteriales</taxon>
        <taxon>Weeksellaceae</taxon>
        <taxon>Chryseobacterium group</taxon>
        <taxon>Chryseobacterium</taxon>
    </lineage>
</organism>
<keyword evidence="2" id="KW-1185">Reference proteome</keyword>
<sequence>MKKLLFPLVFISAMFTAQKKENVIPVPKVDTTKIVSKGKFPGYFALKPEHAQKELYKILTVKPKDTALYLALKEPSKDESQYKILNSITSDKLQPSRKKIIPSK</sequence>
<reference evidence="1 2" key="1">
    <citation type="submission" date="2019-01" db="EMBL/GenBank/DDBJ databases">
        <authorList>
            <person name="B I."/>
            <person name="Ch S."/>
            <person name="Ch V.R."/>
        </authorList>
    </citation>
    <scope>NUCLEOTIDE SEQUENCE [LARGE SCALE GENOMIC DNA]</scope>
    <source>
        <strain evidence="1 2">JC507</strain>
    </source>
</reference>
<dbReference type="RefSeq" id="WP_076597371.1">
    <property type="nucleotide sequence ID" value="NZ_SDLV01000010.1"/>
</dbReference>
<proteinExistence type="predicted"/>
<evidence type="ECO:0000313" key="1">
    <source>
        <dbReference type="EMBL" id="THV62300.1"/>
    </source>
</evidence>
<comment type="caution">
    <text evidence="1">The sequence shown here is derived from an EMBL/GenBank/DDBJ whole genome shotgun (WGS) entry which is preliminary data.</text>
</comment>
<evidence type="ECO:0000313" key="2">
    <source>
        <dbReference type="Proteomes" id="UP000306038"/>
    </source>
</evidence>